<evidence type="ECO:0000313" key="2">
    <source>
        <dbReference type="Proteomes" id="UP000236311"/>
    </source>
</evidence>
<dbReference type="NCBIfam" id="TIGR01560">
    <property type="entry name" value="put_DNA_pack"/>
    <property type="match status" value="1"/>
</dbReference>
<dbReference type="CDD" id="cd08054">
    <property type="entry name" value="gp6"/>
    <property type="match status" value="1"/>
</dbReference>
<organism evidence="1 2">
    <name type="scientific">Acetatifactor muris</name>
    <dbReference type="NCBI Taxonomy" id="879566"/>
    <lineage>
        <taxon>Bacteria</taxon>
        <taxon>Bacillati</taxon>
        <taxon>Bacillota</taxon>
        <taxon>Clostridia</taxon>
        <taxon>Lachnospirales</taxon>
        <taxon>Lachnospiraceae</taxon>
        <taxon>Acetatifactor</taxon>
    </lineage>
</organism>
<gene>
    <name evidence="1" type="ORF">AMURIS_01969</name>
</gene>
<evidence type="ECO:0000313" key="1">
    <source>
        <dbReference type="EMBL" id="SOY29254.1"/>
    </source>
</evidence>
<dbReference type="EMBL" id="OFSM01000009">
    <property type="protein sequence ID" value="SOY29254.1"/>
    <property type="molecule type" value="Genomic_DNA"/>
</dbReference>
<keyword evidence="2" id="KW-1185">Reference proteome</keyword>
<reference evidence="1 2" key="1">
    <citation type="submission" date="2018-01" db="EMBL/GenBank/DDBJ databases">
        <authorList>
            <person name="Gaut B.S."/>
            <person name="Morton B.R."/>
            <person name="Clegg M.T."/>
            <person name="Duvall M.R."/>
        </authorList>
    </citation>
    <scope>NUCLEOTIDE SEQUENCE [LARGE SCALE GENOMIC DNA]</scope>
    <source>
        <strain evidence="1">GP69</strain>
    </source>
</reference>
<evidence type="ECO:0008006" key="3">
    <source>
        <dbReference type="Google" id="ProtNLM"/>
    </source>
</evidence>
<accession>A0A2K4ZFM2</accession>
<dbReference type="Pfam" id="PF05135">
    <property type="entry name" value="Phage_connect_1"/>
    <property type="match status" value="1"/>
</dbReference>
<name>A0A2K4ZFM2_9FIRM</name>
<dbReference type="Gene3D" id="1.10.3230.30">
    <property type="entry name" value="Phage gp6-like head-tail connector protein"/>
    <property type="match status" value="1"/>
</dbReference>
<dbReference type="AlphaFoldDB" id="A0A2K4ZFM2"/>
<dbReference type="InterPro" id="IPR021146">
    <property type="entry name" value="Phage_gp6-like_head-tail"/>
</dbReference>
<sequence length="92" mass="10460">MAVLTLEETKQYLRVDSSDEDSFILGLIETGENLCADVARMEIAELEAHLPMARIAVLYAAAYLYEHREQADHGELVQTLRAFLFGIRKEVF</sequence>
<dbReference type="Proteomes" id="UP000236311">
    <property type="component" value="Unassembled WGS sequence"/>
</dbReference>
<proteinExistence type="predicted"/>
<dbReference type="RefSeq" id="WP_103239369.1">
    <property type="nucleotide sequence ID" value="NZ_JANJZD010000009.1"/>
</dbReference>
<dbReference type="InterPro" id="IPR006450">
    <property type="entry name" value="Phage_HK97_gp6-like"/>
</dbReference>
<dbReference type="OrthoDB" id="5654at2"/>
<protein>
    <recommendedName>
        <fullName evidence="3">Phage gp6-like head-tail connector protein</fullName>
    </recommendedName>
</protein>